<dbReference type="RefSeq" id="WP_017740190.1">
    <property type="nucleotide sequence ID" value="NZ_KQ976354.1"/>
</dbReference>
<evidence type="ECO:0000313" key="2">
    <source>
        <dbReference type="EMBL" id="KYC41027.1"/>
    </source>
</evidence>
<feature type="transmembrane region" description="Helical" evidence="1">
    <location>
        <begin position="136"/>
        <end position="156"/>
    </location>
</feature>
<keyword evidence="1" id="KW-0472">Membrane</keyword>
<organism evidence="2 3">
    <name type="scientific">Scytonema hofmannii PCC 7110</name>
    <dbReference type="NCBI Taxonomy" id="128403"/>
    <lineage>
        <taxon>Bacteria</taxon>
        <taxon>Bacillati</taxon>
        <taxon>Cyanobacteriota</taxon>
        <taxon>Cyanophyceae</taxon>
        <taxon>Nostocales</taxon>
        <taxon>Scytonemataceae</taxon>
        <taxon>Scytonema</taxon>
    </lineage>
</organism>
<feature type="transmembrane region" description="Helical" evidence="1">
    <location>
        <begin position="28"/>
        <end position="47"/>
    </location>
</feature>
<proteinExistence type="predicted"/>
<sequence length="185" mass="21274">MSNRQAKSLEERVTEFVKCAQRRNIRETVVAGALIAVFAFIMAYDIYKQPEDTLSIIGSGVIIFALLLNITIIWWKLHIPKSELSTFPPTQFPDNWKQHLTHQARMLRLVWLWYLLPLFLGLVIYLLSVYDASSGAIIIPLLIEVVVFTGIWRLNLKAAKQLERDRDAWFGNSRVGLHKLGGIKR</sequence>
<keyword evidence="1" id="KW-1133">Transmembrane helix</keyword>
<accession>A0A139X8K9</accession>
<dbReference type="OrthoDB" id="511704at2"/>
<name>A0A139X8K9_9CYAN</name>
<protein>
    <submittedName>
        <fullName evidence="2">Uncharacterized protein</fullName>
    </submittedName>
</protein>
<dbReference type="AlphaFoldDB" id="A0A139X8K9"/>
<evidence type="ECO:0000313" key="3">
    <source>
        <dbReference type="Proteomes" id="UP000076925"/>
    </source>
</evidence>
<dbReference type="STRING" id="128403.WA1_23180"/>
<dbReference type="Proteomes" id="UP000076925">
    <property type="component" value="Unassembled WGS sequence"/>
</dbReference>
<gene>
    <name evidence="2" type="ORF">WA1_23180</name>
</gene>
<feature type="transmembrane region" description="Helical" evidence="1">
    <location>
        <begin position="53"/>
        <end position="75"/>
    </location>
</feature>
<keyword evidence="3" id="KW-1185">Reference proteome</keyword>
<evidence type="ECO:0000256" key="1">
    <source>
        <dbReference type="SAM" id="Phobius"/>
    </source>
</evidence>
<dbReference type="EMBL" id="ANNX02000025">
    <property type="protein sequence ID" value="KYC41027.1"/>
    <property type="molecule type" value="Genomic_DNA"/>
</dbReference>
<reference evidence="2 3" key="1">
    <citation type="journal article" date="2013" name="Genome Biol. Evol.">
        <title>Genomes of Stigonematalean cyanobacteria (subsection V) and the evolution of oxygenic photosynthesis from prokaryotes to plastids.</title>
        <authorList>
            <person name="Dagan T."/>
            <person name="Roettger M."/>
            <person name="Stucken K."/>
            <person name="Landan G."/>
            <person name="Koch R."/>
            <person name="Major P."/>
            <person name="Gould S.B."/>
            <person name="Goremykin V.V."/>
            <person name="Rippka R."/>
            <person name="Tandeau de Marsac N."/>
            <person name="Gugger M."/>
            <person name="Lockhart P.J."/>
            <person name="Allen J.F."/>
            <person name="Brune I."/>
            <person name="Maus I."/>
            <person name="Puhler A."/>
            <person name="Martin W.F."/>
        </authorList>
    </citation>
    <scope>NUCLEOTIDE SEQUENCE [LARGE SCALE GENOMIC DNA]</scope>
    <source>
        <strain evidence="2 3">PCC 7110</strain>
    </source>
</reference>
<comment type="caution">
    <text evidence="2">The sequence shown here is derived from an EMBL/GenBank/DDBJ whole genome shotgun (WGS) entry which is preliminary data.</text>
</comment>
<keyword evidence="1" id="KW-0812">Transmembrane</keyword>
<feature type="transmembrane region" description="Helical" evidence="1">
    <location>
        <begin position="109"/>
        <end position="130"/>
    </location>
</feature>